<keyword evidence="13" id="KW-1185">Reference proteome</keyword>
<protein>
    <recommendedName>
        <fullName evidence="11">Cytochrome C biogenesis protein transmembrane domain-containing protein</fullName>
    </recommendedName>
</protein>
<keyword evidence="9 10" id="KW-0472">Membrane</keyword>
<evidence type="ECO:0000256" key="5">
    <source>
        <dbReference type="ARBA" id="ARBA00022640"/>
    </source>
</evidence>
<feature type="transmembrane region" description="Helical" evidence="10">
    <location>
        <begin position="225"/>
        <end position="244"/>
    </location>
</feature>
<evidence type="ECO:0000256" key="9">
    <source>
        <dbReference type="ARBA" id="ARBA00023136"/>
    </source>
</evidence>
<proteinExistence type="inferred from homology"/>
<comment type="caution">
    <text evidence="12">The sequence shown here is derived from an EMBL/GenBank/DDBJ whole genome shotgun (WGS) entry which is preliminary data.</text>
</comment>
<gene>
    <name evidence="12" type="ORF">KI387_009549</name>
</gene>
<evidence type="ECO:0000256" key="4">
    <source>
        <dbReference type="ARBA" id="ARBA00022528"/>
    </source>
</evidence>
<feature type="domain" description="Cytochrome C biogenesis protein transmembrane" evidence="11">
    <location>
        <begin position="150"/>
        <end position="252"/>
    </location>
</feature>
<keyword evidence="7" id="KW-0201">Cytochrome c-type biogenesis</keyword>
<evidence type="ECO:0000313" key="13">
    <source>
        <dbReference type="Proteomes" id="UP000824469"/>
    </source>
</evidence>
<evidence type="ECO:0000313" key="12">
    <source>
        <dbReference type="EMBL" id="KAH9305145.1"/>
    </source>
</evidence>
<keyword evidence="4" id="KW-0150">Chloroplast</keyword>
<reference evidence="12 13" key="1">
    <citation type="journal article" date="2021" name="Nat. Plants">
        <title>The Taxus genome provides insights into paclitaxel biosynthesis.</title>
        <authorList>
            <person name="Xiong X."/>
            <person name="Gou J."/>
            <person name="Liao Q."/>
            <person name="Li Y."/>
            <person name="Zhou Q."/>
            <person name="Bi G."/>
            <person name="Li C."/>
            <person name="Du R."/>
            <person name="Wang X."/>
            <person name="Sun T."/>
            <person name="Guo L."/>
            <person name="Liang H."/>
            <person name="Lu P."/>
            <person name="Wu Y."/>
            <person name="Zhang Z."/>
            <person name="Ro D.K."/>
            <person name="Shang Y."/>
            <person name="Huang S."/>
            <person name="Yan J."/>
        </authorList>
    </citation>
    <scope>NUCLEOTIDE SEQUENCE [LARGE SCALE GENOMIC DNA]</scope>
    <source>
        <strain evidence="12">Ta-2019</strain>
    </source>
</reference>
<evidence type="ECO:0000256" key="7">
    <source>
        <dbReference type="ARBA" id="ARBA00022748"/>
    </source>
</evidence>
<dbReference type="EMBL" id="JAHRHJ020000008">
    <property type="protein sequence ID" value="KAH9305145.1"/>
    <property type="molecule type" value="Genomic_DNA"/>
</dbReference>
<dbReference type="GO" id="GO:0009507">
    <property type="term" value="C:chloroplast"/>
    <property type="evidence" value="ECO:0007669"/>
    <property type="project" value="UniProtKB-SubCell"/>
</dbReference>
<comment type="similarity">
    <text evidence="3">Belongs to the DsbD family.</text>
</comment>
<dbReference type="AlphaFoldDB" id="A0AA38FJL5"/>
<keyword evidence="6 10" id="KW-0812">Transmembrane</keyword>
<evidence type="ECO:0000256" key="8">
    <source>
        <dbReference type="ARBA" id="ARBA00022989"/>
    </source>
</evidence>
<feature type="transmembrane region" description="Helical" evidence="10">
    <location>
        <begin position="150"/>
        <end position="174"/>
    </location>
</feature>
<dbReference type="InterPro" id="IPR003834">
    <property type="entry name" value="Cyt_c_assmbl_TM_dom"/>
</dbReference>
<dbReference type="GO" id="GO:0016020">
    <property type="term" value="C:membrane"/>
    <property type="evidence" value="ECO:0007669"/>
    <property type="project" value="UniProtKB-SubCell"/>
</dbReference>
<dbReference type="InterPro" id="IPR051790">
    <property type="entry name" value="Cytochrome_c-biogenesis_DsbD"/>
</dbReference>
<keyword evidence="8 10" id="KW-1133">Transmembrane helix</keyword>
<evidence type="ECO:0000259" key="11">
    <source>
        <dbReference type="Pfam" id="PF02683"/>
    </source>
</evidence>
<keyword evidence="5" id="KW-0934">Plastid</keyword>
<dbReference type="Proteomes" id="UP000824469">
    <property type="component" value="Unassembled WGS sequence"/>
</dbReference>
<name>A0AA38FJL5_TAXCH</name>
<evidence type="ECO:0000256" key="6">
    <source>
        <dbReference type="ARBA" id="ARBA00022692"/>
    </source>
</evidence>
<dbReference type="Pfam" id="PF02683">
    <property type="entry name" value="DsbD_TM"/>
    <property type="match status" value="1"/>
</dbReference>
<sequence>MASVLELWKSGISQIICSRVNSKLLHGKQGFKRIIRMSGKGAKVSSFGLPLRSMTYESNGDKDLEKLPEKNTTFGMLTSMITVANLAASDGADASPMNLVMTNPQMVKSVTVLADLGSMGDLLGNILYSAGQQANEAVQIQLSSLSPASVIVIFGAGLITSLSPCTLSVLPLTLGYIGAFGSGKSRTEGVVNSLAFSVGLATTLAVLGIAASFAGKAYGQIGQGLPLAASGIAVIMGLNLLEIIELQLPSFFGNFDARAAASNLPS</sequence>
<accession>A0AA38FJL5</accession>
<evidence type="ECO:0000256" key="10">
    <source>
        <dbReference type="SAM" id="Phobius"/>
    </source>
</evidence>
<evidence type="ECO:0000256" key="1">
    <source>
        <dbReference type="ARBA" id="ARBA00004141"/>
    </source>
</evidence>
<feature type="non-terminal residue" evidence="12">
    <location>
        <position position="266"/>
    </location>
</feature>
<evidence type="ECO:0000256" key="2">
    <source>
        <dbReference type="ARBA" id="ARBA00004229"/>
    </source>
</evidence>
<dbReference type="PANTHER" id="PTHR31272:SF6">
    <property type="entry name" value="CYTOCHROME C-TYPE BIOGENESIS CCDA-LIKE CHLOROPLASTIC PROTEIN"/>
    <property type="match status" value="1"/>
</dbReference>
<comment type="subcellular location">
    <subcellularLocation>
        <location evidence="1">Membrane</location>
        <topology evidence="1">Multi-pass membrane protein</topology>
    </subcellularLocation>
    <subcellularLocation>
        <location evidence="2">Plastid</location>
        <location evidence="2">Chloroplast</location>
    </subcellularLocation>
</comment>
<evidence type="ECO:0000256" key="3">
    <source>
        <dbReference type="ARBA" id="ARBA00006143"/>
    </source>
</evidence>
<dbReference type="PANTHER" id="PTHR31272">
    <property type="entry name" value="CYTOCHROME C-TYPE BIOGENESIS PROTEIN HI_1454-RELATED"/>
    <property type="match status" value="1"/>
</dbReference>
<dbReference type="GO" id="GO:0017004">
    <property type="term" value="P:cytochrome complex assembly"/>
    <property type="evidence" value="ECO:0007669"/>
    <property type="project" value="UniProtKB-KW"/>
</dbReference>
<organism evidence="12 13">
    <name type="scientific">Taxus chinensis</name>
    <name type="common">Chinese yew</name>
    <name type="synonym">Taxus wallichiana var. chinensis</name>
    <dbReference type="NCBI Taxonomy" id="29808"/>
    <lineage>
        <taxon>Eukaryota</taxon>
        <taxon>Viridiplantae</taxon>
        <taxon>Streptophyta</taxon>
        <taxon>Embryophyta</taxon>
        <taxon>Tracheophyta</taxon>
        <taxon>Spermatophyta</taxon>
        <taxon>Pinopsida</taxon>
        <taxon>Pinidae</taxon>
        <taxon>Conifers II</taxon>
        <taxon>Cupressales</taxon>
        <taxon>Taxaceae</taxon>
        <taxon>Taxus</taxon>
    </lineage>
</organism>
<feature type="transmembrane region" description="Helical" evidence="10">
    <location>
        <begin position="194"/>
        <end position="213"/>
    </location>
</feature>